<sequence length="83" mass="9285">MLLSDGNVWNYGKVIRVPGGGNQEKLPDLGRKSGNSVDDKTSTSETLLCKSGREGVKKRVCVVFYGFCSSRRARMIRTCRREE</sequence>
<evidence type="ECO:0000313" key="2">
    <source>
        <dbReference type="EMBL" id="KAJ1158835.1"/>
    </source>
</evidence>
<evidence type="ECO:0000313" key="3">
    <source>
        <dbReference type="Proteomes" id="UP001066276"/>
    </source>
</evidence>
<proteinExistence type="predicted"/>
<reference evidence="2" key="1">
    <citation type="journal article" date="2022" name="bioRxiv">
        <title>Sequencing and chromosome-scale assembly of the giantPleurodeles waltlgenome.</title>
        <authorList>
            <person name="Brown T."/>
            <person name="Elewa A."/>
            <person name="Iarovenko S."/>
            <person name="Subramanian E."/>
            <person name="Araus A.J."/>
            <person name="Petzold A."/>
            <person name="Susuki M."/>
            <person name="Suzuki K.-i.T."/>
            <person name="Hayashi T."/>
            <person name="Toyoda A."/>
            <person name="Oliveira C."/>
            <person name="Osipova E."/>
            <person name="Leigh N.D."/>
            <person name="Simon A."/>
            <person name="Yun M.H."/>
        </authorList>
    </citation>
    <scope>NUCLEOTIDE SEQUENCE</scope>
    <source>
        <strain evidence="2">20211129_DDA</strain>
        <tissue evidence="2">Liver</tissue>
    </source>
</reference>
<accession>A0AAV7S3T5</accession>
<dbReference type="EMBL" id="JANPWB010000009">
    <property type="protein sequence ID" value="KAJ1158835.1"/>
    <property type="molecule type" value="Genomic_DNA"/>
</dbReference>
<organism evidence="2 3">
    <name type="scientific">Pleurodeles waltl</name>
    <name type="common">Iberian ribbed newt</name>
    <dbReference type="NCBI Taxonomy" id="8319"/>
    <lineage>
        <taxon>Eukaryota</taxon>
        <taxon>Metazoa</taxon>
        <taxon>Chordata</taxon>
        <taxon>Craniata</taxon>
        <taxon>Vertebrata</taxon>
        <taxon>Euteleostomi</taxon>
        <taxon>Amphibia</taxon>
        <taxon>Batrachia</taxon>
        <taxon>Caudata</taxon>
        <taxon>Salamandroidea</taxon>
        <taxon>Salamandridae</taxon>
        <taxon>Pleurodelinae</taxon>
        <taxon>Pleurodeles</taxon>
    </lineage>
</organism>
<keyword evidence="3" id="KW-1185">Reference proteome</keyword>
<evidence type="ECO:0000256" key="1">
    <source>
        <dbReference type="SAM" id="MobiDB-lite"/>
    </source>
</evidence>
<comment type="caution">
    <text evidence="2">The sequence shown here is derived from an EMBL/GenBank/DDBJ whole genome shotgun (WGS) entry which is preliminary data.</text>
</comment>
<feature type="compositionally biased region" description="Basic and acidic residues" evidence="1">
    <location>
        <begin position="25"/>
        <end position="42"/>
    </location>
</feature>
<gene>
    <name evidence="2" type="ORF">NDU88_011508</name>
</gene>
<feature type="region of interest" description="Disordered" evidence="1">
    <location>
        <begin position="18"/>
        <end position="42"/>
    </location>
</feature>
<protein>
    <submittedName>
        <fullName evidence="2">Uncharacterized protein</fullName>
    </submittedName>
</protein>
<dbReference type="Proteomes" id="UP001066276">
    <property type="component" value="Chromosome 5"/>
</dbReference>
<dbReference type="AlphaFoldDB" id="A0AAV7S3T5"/>
<name>A0AAV7S3T5_PLEWA</name>